<dbReference type="Pfam" id="PF03068">
    <property type="entry name" value="PAD"/>
    <property type="match status" value="1"/>
</dbReference>
<dbReference type="InterPro" id="IPR013530">
    <property type="entry name" value="PAD_C"/>
</dbReference>
<dbReference type="SUPFAM" id="SSF55909">
    <property type="entry name" value="Pentein"/>
    <property type="match status" value="1"/>
</dbReference>
<dbReference type="Gene3D" id="3.75.10.10">
    <property type="entry name" value="L-arginine/glycine Amidinotransferase, Chain A"/>
    <property type="match status" value="1"/>
</dbReference>
<dbReference type="PANTHER" id="PTHR10837">
    <property type="entry name" value="PEPTIDYLARGININE DEIMINASE"/>
    <property type="match status" value="1"/>
</dbReference>
<evidence type="ECO:0000256" key="1">
    <source>
        <dbReference type="SAM" id="SignalP"/>
    </source>
</evidence>
<dbReference type="EMBL" id="BOMI01000199">
    <property type="protein sequence ID" value="GID80696.1"/>
    <property type="molecule type" value="Genomic_DNA"/>
</dbReference>
<proteinExistence type="predicted"/>
<accession>A0ABQ3YL29</accession>
<evidence type="ECO:0000259" key="2">
    <source>
        <dbReference type="Pfam" id="PF03068"/>
    </source>
</evidence>
<dbReference type="RefSeq" id="WP_203777905.1">
    <property type="nucleotide sequence ID" value="NZ_BAAABO010000008.1"/>
</dbReference>
<comment type="caution">
    <text evidence="3">The sequence shown here is derived from an EMBL/GenBank/DDBJ whole genome shotgun (WGS) entry which is preliminary data.</text>
</comment>
<feature type="chain" id="PRO_5045119707" description="Protein-arginine deiminase C-terminal domain-containing protein" evidence="1">
    <location>
        <begin position="27"/>
        <end position="601"/>
    </location>
</feature>
<feature type="signal peptide" evidence="1">
    <location>
        <begin position="1"/>
        <end position="26"/>
    </location>
</feature>
<evidence type="ECO:0000313" key="4">
    <source>
        <dbReference type="Proteomes" id="UP000609879"/>
    </source>
</evidence>
<sequence>MRRHIIGAVAGAAGLALAAVPLAASAGETGGAQLGAVTPGGMFLANIDDDANACRASARTITKDAVAREEANDQRFADEKDALSQLPDQQEAERRYLALRRAHRLEQNLADRQMAACNDAADTVVNGAADERDLFRLRVTAWPDVPADASATLTATGKVRLFVKRGRWEVASSLSTAELRHGVDLALEGIDVVRDRAAWDGTSVVTLSVVADGKVKTSAVRLREAPVLTQLNTQRLQRVFTNKASDDNGKAWRAAAAKVAPLATLDSGDDDWTQDLFEPAYQRMGDVGMRVLIPSVNDQHRQAARVAYTQLKGPDVAVAHVPGVPVPETDDDNTYDSMGNLETMPPTPGHPNGTVVVGGKPSAQIVAFLRAQGAQEVVTVDTSWLNVGHVDEFIQFLPVAGGWKAIVADPAAGLALLSKVPQSEKLHGDLPALQWPYDERIDHRTIAEFRADGQFTDTNRIAARRIAENVARLGLTPDRIVRIPVLFTARGLDWALDKSAIDGMDDGPEKDKAIAALNARRDGVGETPNLINGLVAAGHRYVAPKPYGPLLHGRDVFEDAATSALATIGYRVTFVDDLTSAHVSEGEIHCSTNTFRDYLRP</sequence>
<evidence type="ECO:0000313" key="3">
    <source>
        <dbReference type="EMBL" id="GID80696.1"/>
    </source>
</evidence>
<keyword evidence="4" id="KW-1185">Reference proteome</keyword>
<keyword evidence="1" id="KW-0732">Signal</keyword>
<organism evidence="3 4">
    <name type="scientific">Paractinoplanes deccanensis</name>
    <dbReference type="NCBI Taxonomy" id="113561"/>
    <lineage>
        <taxon>Bacteria</taxon>
        <taxon>Bacillati</taxon>
        <taxon>Actinomycetota</taxon>
        <taxon>Actinomycetes</taxon>
        <taxon>Micromonosporales</taxon>
        <taxon>Micromonosporaceae</taxon>
        <taxon>Paractinoplanes</taxon>
    </lineage>
</organism>
<gene>
    <name evidence="3" type="ORF">Ade02nite_93370</name>
</gene>
<dbReference type="InterPro" id="IPR004303">
    <property type="entry name" value="PAD"/>
</dbReference>
<dbReference type="Proteomes" id="UP000609879">
    <property type="component" value="Unassembled WGS sequence"/>
</dbReference>
<protein>
    <recommendedName>
        <fullName evidence="2">Protein-arginine deiminase C-terminal domain-containing protein</fullName>
    </recommendedName>
</protein>
<dbReference type="PANTHER" id="PTHR10837:SF8">
    <property type="entry name" value="PROTEIN-ARGININE DEIMINASE"/>
    <property type="match status" value="1"/>
</dbReference>
<name>A0ABQ3YL29_9ACTN</name>
<reference evidence="3 4" key="1">
    <citation type="submission" date="2021-01" db="EMBL/GenBank/DDBJ databases">
        <title>Whole genome shotgun sequence of Actinoplanes deccanensis NBRC 13994.</title>
        <authorList>
            <person name="Komaki H."/>
            <person name="Tamura T."/>
        </authorList>
    </citation>
    <scope>NUCLEOTIDE SEQUENCE [LARGE SCALE GENOMIC DNA]</scope>
    <source>
        <strain evidence="3 4">NBRC 13994</strain>
    </source>
</reference>
<feature type="domain" description="Protein-arginine deiminase C-terminal" evidence="2">
    <location>
        <begin position="216"/>
        <end position="598"/>
    </location>
</feature>